<proteinExistence type="inferred from homology"/>
<dbReference type="GO" id="GO:0016491">
    <property type="term" value="F:oxidoreductase activity"/>
    <property type="evidence" value="ECO:0007669"/>
    <property type="project" value="UniProtKB-KW"/>
</dbReference>
<evidence type="ECO:0000256" key="2">
    <source>
        <dbReference type="ARBA" id="ARBA00004673"/>
    </source>
</evidence>
<name>A0A9W9UJ53_PENBR</name>
<keyword evidence="6" id="KW-0809">Transit peptide</keyword>
<reference evidence="14" key="1">
    <citation type="submission" date="2022-12" db="EMBL/GenBank/DDBJ databases">
        <authorList>
            <person name="Petersen C."/>
        </authorList>
    </citation>
    <scope>NUCLEOTIDE SEQUENCE</scope>
    <source>
        <strain evidence="13">IBT 35673</strain>
        <strain evidence="14">IBT 35675</strain>
    </source>
</reference>
<dbReference type="EMBL" id="JAPZBR010000008">
    <property type="protein sequence ID" value="KAJ5342334.1"/>
    <property type="molecule type" value="Genomic_DNA"/>
</dbReference>
<evidence type="ECO:0000256" key="8">
    <source>
        <dbReference type="ARBA" id="ARBA00023002"/>
    </source>
</evidence>
<keyword evidence="8" id="KW-0560">Oxidoreductase</keyword>
<dbReference type="Proteomes" id="UP001148299">
    <property type="component" value="Unassembled WGS sequence"/>
</dbReference>
<dbReference type="CDD" id="cd00922">
    <property type="entry name" value="Cyt_c_Oxidase_IV"/>
    <property type="match status" value="1"/>
</dbReference>
<keyword evidence="15" id="KW-1185">Reference proteome</keyword>
<dbReference type="GO" id="GO:0005743">
    <property type="term" value="C:mitochondrial inner membrane"/>
    <property type="evidence" value="ECO:0007669"/>
    <property type="project" value="UniProtKB-SubCell"/>
</dbReference>
<comment type="pathway">
    <text evidence="2">Energy metabolism; oxidative phosphorylation.</text>
</comment>
<dbReference type="OrthoDB" id="186013at2759"/>
<keyword evidence="9" id="KW-0496">Mitochondrion</keyword>
<comment type="similarity">
    <text evidence="3">Belongs to the cytochrome c oxidase IV family.</text>
</comment>
<evidence type="ECO:0000313" key="14">
    <source>
        <dbReference type="EMBL" id="KAJ5342334.1"/>
    </source>
</evidence>
<gene>
    <name evidence="13" type="ORF">N7452_006232</name>
    <name evidence="14" type="ORF">N7541_011458</name>
</gene>
<organism evidence="14 15">
    <name type="scientific">Penicillium brevicompactum</name>
    <dbReference type="NCBI Taxonomy" id="5074"/>
    <lineage>
        <taxon>Eukaryota</taxon>
        <taxon>Fungi</taxon>
        <taxon>Dikarya</taxon>
        <taxon>Ascomycota</taxon>
        <taxon>Pezizomycotina</taxon>
        <taxon>Eurotiomycetes</taxon>
        <taxon>Eurotiomycetidae</taxon>
        <taxon>Eurotiales</taxon>
        <taxon>Aspergillaceae</taxon>
        <taxon>Penicillium</taxon>
    </lineage>
</organism>
<feature type="region of interest" description="Disordered" evidence="12">
    <location>
        <begin position="226"/>
        <end position="248"/>
    </location>
</feature>
<keyword evidence="7" id="KW-1133">Transmembrane helix</keyword>
<dbReference type="InterPro" id="IPR004203">
    <property type="entry name" value="Cyt_c_oxidase_su4_fam"/>
</dbReference>
<evidence type="ECO:0000256" key="1">
    <source>
        <dbReference type="ARBA" id="ARBA00004434"/>
    </source>
</evidence>
<sequence>MALVPTGNSPFHLKPQETSSSPSPSTIPLHSLQSRAPACSPAQKSPRPLLLSPIVSALDVVLPPPARRTMFLRTVSRAVPRSTAAIRAAPVAPVNLLQTRAASAHAISNPTLASIEKRWEGMPPQEQAELWMQLRDRMKVDWHQMTLQEKKAAYYIAFGAHGPRAQTPKGEGLRIVGKVSQLVAAAVAIFFTVHYFAGPKPGTMSKEWQEASNEYALREKMNPIHGISKPGYEGKGFVQSPPAPADKS</sequence>
<evidence type="ECO:0000256" key="10">
    <source>
        <dbReference type="ARBA" id="ARBA00023136"/>
    </source>
</evidence>
<evidence type="ECO:0000256" key="5">
    <source>
        <dbReference type="ARBA" id="ARBA00022792"/>
    </source>
</evidence>
<reference evidence="14" key="2">
    <citation type="journal article" date="2023" name="IMA Fungus">
        <title>Comparative genomic study of the Penicillium genus elucidates a diverse pangenome and 15 lateral gene transfer events.</title>
        <authorList>
            <person name="Petersen C."/>
            <person name="Sorensen T."/>
            <person name="Nielsen M.R."/>
            <person name="Sondergaard T.E."/>
            <person name="Sorensen J.L."/>
            <person name="Fitzpatrick D.A."/>
            <person name="Frisvad J.C."/>
            <person name="Nielsen K.L."/>
        </authorList>
    </citation>
    <scope>NUCLEOTIDE SEQUENCE</scope>
    <source>
        <strain evidence="13">IBT 35673</strain>
        <strain evidence="14">IBT 35675</strain>
    </source>
</reference>
<evidence type="ECO:0000313" key="13">
    <source>
        <dbReference type="EMBL" id="KAJ5339504.1"/>
    </source>
</evidence>
<dbReference type="EMBL" id="JAPZBQ010000003">
    <property type="protein sequence ID" value="KAJ5339504.1"/>
    <property type="molecule type" value="Genomic_DNA"/>
</dbReference>
<evidence type="ECO:0000313" key="15">
    <source>
        <dbReference type="Proteomes" id="UP001148299"/>
    </source>
</evidence>
<evidence type="ECO:0000256" key="9">
    <source>
        <dbReference type="ARBA" id="ARBA00023128"/>
    </source>
</evidence>
<dbReference type="GO" id="GO:0045277">
    <property type="term" value="C:respiratory chain complex IV"/>
    <property type="evidence" value="ECO:0007669"/>
    <property type="project" value="InterPro"/>
</dbReference>
<dbReference type="FunFam" id="1.10.442.10:FF:000002">
    <property type="entry name" value="Cytochrome c oxidase subunit V"/>
    <property type="match status" value="1"/>
</dbReference>
<dbReference type="Pfam" id="PF02936">
    <property type="entry name" value="COX4"/>
    <property type="match status" value="1"/>
</dbReference>
<evidence type="ECO:0000256" key="7">
    <source>
        <dbReference type="ARBA" id="ARBA00022989"/>
    </source>
</evidence>
<comment type="subcellular location">
    <subcellularLocation>
        <location evidence="1">Mitochondrion inner membrane</location>
        <topology evidence="1">Single-pass membrane protein</topology>
    </subcellularLocation>
</comment>
<dbReference type="PANTHER" id="PTHR10707">
    <property type="entry name" value="CYTOCHROME C OXIDASE SUBUNIT IV"/>
    <property type="match status" value="1"/>
</dbReference>
<keyword evidence="10" id="KW-0472">Membrane</keyword>
<dbReference type="PANTHER" id="PTHR10707:SF10">
    <property type="entry name" value="CYTOCHROME C OXIDASE SUBUNIT 4"/>
    <property type="match status" value="1"/>
</dbReference>
<protein>
    <recommendedName>
        <fullName evidence="11">Cytochrome c oxidase polypeptide V</fullName>
    </recommendedName>
</protein>
<accession>A0A9W9UJ53</accession>
<evidence type="ECO:0000256" key="3">
    <source>
        <dbReference type="ARBA" id="ARBA00008135"/>
    </source>
</evidence>
<evidence type="ECO:0000256" key="6">
    <source>
        <dbReference type="ARBA" id="ARBA00022946"/>
    </source>
</evidence>
<dbReference type="Gene3D" id="1.10.442.10">
    <property type="entry name" value="Cytochrome c oxidase subunit IV"/>
    <property type="match status" value="1"/>
</dbReference>
<dbReference type="AlphaFoldDB" id="A0A9W9UJ53"/>
<feature type="region of interest" description="Disordered" evidence="12">
    <location>
        <begin position="1"/>
        <end position="45"/>
    </location>
</feature>
<evidence type="ECO:0000256" key="11">
    <source>
        <dbReference type="ARBA" id="ARBA00081365"/>
    </source>
</evidence>
<comment type="caution">
    <text evidence="14">The sequence shown here is derived from an EMBL/GenBank/DDBJ whole genome shotgun (WGS) entry which is preliminary data.</text>
</comment>
<dbReference type="InterPro" id="IPR036639">
    <property type="entry name" value="Cyt_c_oxidase_su4_sf"/>
</dbReference>
<evidence type="ECO:0000256" key="4">
    <source>
        <dbReference type="ARBA" id="ARBA00022692"/>
    </source>
</evidence>
<keyword evidence="4" id="KW-0812">Transmembrane</keyword>
<dbReference type="SUPFAM" id="SSF81406">
    <property type="entry name" value="Mitochondrial cytochrome c oxidase subunit IV"/>
    <property type="match status" value="1"/>
</dbReference>
<evidence type="ECO:0000256" key="12">
    <source>
        <dbReference type="SAM" id="MobiDB-lite"/>
    </source>
</evidence>
<dbReference type="Proteomes" id="UP001147695">
    <property type="component" value="Unassembled WGS sequence"/>
</dbReference>
<dbReference type="GO" id="GO:0006123">
    <property type="term" value="P:mitochondrial electron transport, cytochrome c to oxygen"/>
    <property type="evidence" value="ECO:0007669"/>
    <property type="project" value="InterPro"/>
</dbReference>
<keyword evidence="5" id="KW-0999">Mitochondrion inner membrane</keyword>